<evidence type="ECO:0000256" key="2">
    <source>
        <dbReference type="ARBA" id="ARBA00023125"/>
    </source>
</evidence>
<dbReference type="GO" id="GO:0003677">
    <property type="term" value="F:DNA binding"/>
    <property type="evidence" value="ECO:0007669"/>
    <property type="project" value="UniProtKB-KW"/>
</dbReference>
<comment type="similarity">
    <text evidence="1">Belongs to the 'phage' integrase family.</text>
</comment>
<accession>A0A414HRA7</accession>
<name>A0A414HRA7_BACT4</name>
<dbReference type="RefSeq" id="WP_118214416.1">
    <property type="nucleotide sequence ID" value="NZ_JANUON010000005.1"/>
</dbReference>
<feature type="domain" description="Tyr recombinase" evidence="4">
    <location>
        <begin position="219"/>
        <end position="393"/>
    </location>
</feature>
<dbReference type="GO" id="GO:0006310">
    <property type="term" value="P:DNA recombination"/>
    <property type="evidence" value="ECO:0007669"/>
    <property type="project" value="UniProtKB-KW"/>
</dbReference>
<dbReference type="PANTHER" id="PTHR30349">
    <property type="entry name" value="PHAGE INTEGRASE-RELATED"/>
    <property type="match status" value="1"/>
</dbReference>
<dbReference type="Gene3D" id="1.10.150.130">
    <property type="match status" value="1"/>
</dbReference>
<dbReference type="Pfam" id="PF13102">
    <property type="entry name" value="Phage_int_SAM_5"/>
    <property type="match status" value="1"/>
</dbReference>
<dbReference type="InterPro" id="IPR002104">
    <property type="entry name" value="Integrase_catalytic"/>
</dbReference>
<dbReference type="Pfam" id="PF17293">
    <property type="entry name" value="Arm-DNA-bind_5"/>
    <property type="match status" value="1"/>
</dbReference>
<dbReference type="InterPro" id="IPR025269">
    <property type="entry name" value="SAM-like_dom"/>
</dbReference>
<evidence type="ECO:0000256" key="3">
    <source>
        <dbReference type="ARBA" id="ARBA00023172"/>
    </source>
</evidence>
<evidence type="ECO:0000313" key="5">
    <source>
        <dbReference type="EMBL" id="RHD89789.1"/>
    </source>
</evidence>
<dbReference type="InterPro" id="IPR010998">
    <property type="entry name" value="Integrase_recombinase_N"/>
</dbReference>
<sequence>MRSTFRVLFYLKKGAPLKNGKLPIMVRITIDGEKVEFSTKLETEEKKWDTKSSRIAGRTPAANEINLKLEKMRVELNNHYEKIRSVGCFPTPLMLKNAYLGIKAKSHTILTIFKKIVDEKQKQLGVSISKSTYGKYELVYRRLQEYIKQEYKNEDLPLYSIDDDFVNGFDIFLRVDKKVGHNATAKMLQKLKTATNYAQSHGMLQEDPFYDKKITFEEVEVPYLTLEELQTIMEKNILNDRLRRVRDVFVFSCFTGLAYSDTYFLTEEHLHKANDGKIWIKKPRQKTKVVADIPLLEVPLQILEKYRGQQTGGRLLPVCSNQKVNQYLKELATVCGINKELTYHVARYTFATSLTLLHDVPMASIAKMLGHTNIRQTQHYAKATNILVGRSMQNLSEQLNLHMEVK</sequence>
<dbReference type="PROSITE" id="PS51898">
    <property type="entry name" value="TYR_RECOMBINASE"/>
    <property type="match status" value="1"/>
</dbReference>
<gene>
    <name evidence="5" type="ORF">DW780_06925</name>
</gene>
<keyword evidence="2" id="KW-0238">DNA-binding</keyword>
<dbReference type="CDD" id="cd01185">
    <property type="entry name" value="INTN1_C_like"/>
    <property type="match status" value="1"/>
</dbReference>
<keyword evidence="3" id="KW-0233">DNA recombination</keyword>
<evidence type="ECO:0000256" key="1">
    <source>
        <dbReference type="ARBA" id="ARBA00008857"/>
    </source>
</evidence>
<dbReference type="PANTHER" id="PTHR30349:SF64">
    <property type="entry name" value="PROPHAGE INTEGRASE INTD-RELATED"/>
    <property type="match status" value="1"/>
</dbReference>
<dbReference type="Pfam" id="PF00589">
    <property type="entry name" value="Phage_integrase"/>
    <property type="match status" value="1"/>
</dbReference>
<dbReference type="AlphaFoldDB" id="A0A414HRA7"/>
<dbReference type="InterPro" id="IPR011010">
    <property type="entry name" value="DNA_brk_join_enz"/>
</dbReference>
<reference evidence="5 6" key="1">
    <citation type="submission" date="2018-08" db="EMBL/GenBank/DDBJ databases">
        <title>A genome reference for cultivated species of the human gut microbiota.</title>
        <authorList>
            <person name="Zou Y."/>
            <person name="Xue W."/>
            <person name="Luo G."/>
        </authorList>
    </citation>
    <scope>NUCLEOTIDE SEQUENCE [LARGE SCALE GENOMIC DNA]</scope>
    <source>
        <strain evidence="5 6">AM30-26</strain>
    </source>
</reference>
<evidence type="ECO:0000313" key="6">
    <source>
        <dbReference type="Proteomes" id="UP000284785"/>
    </source>
</evidence>
<dbReference type="Gene3D" id="1.10.443.10">
    <property type="entry name" value="Intergrase catalytic core"/>
    <property type="match status" value="1"/>
</dbReference>
<dbReference type="Proteomes" id="UP000284785">
    <property type="component" value="Unassembled WGS sequence"/>
</dbReference>
<protein>
    <submittedName>
        <fullName evidence="5">Site-specific integrase</fullName>
    </submittedName>
</protein>
<evidence type="ECO:0000259" key="4">
    <source>
        <dbReference type="PROSITE" id="PS51898"/>
    </source>
</evidence>
<dbReference type="EMBL" id="QSJP01000004">
    <property type="protein sequence ID" value="RHD89789.1"/>
    <property type="molecule type" value="Genomic_DNA"/>
</dbReference>
<dbReference type="InterPro" id="IPR035386">
    <property type="entry name" value="Arm-DNA-bind_5"/>
</dbReference>
<dbReference type="InterPro" id="IPR050090">
    <property type="entry name" value="Tyrosine_recombinase_XerCD"/>
</dbReference>
<dbReference type="InterPro" id="IPR013762">
    <property type="entry name" value="Integrase-like_cat_sf"/>
</dbReference>
<comment type="caution">
    <text evidence="5">The sequence shown here is derived from an EMBL/GenBank/DDBJ whole genome shotgun (WGS) entry which is preliminary data.</text>
</comment>
<organism evidence="5 6">
    <name type="scientific">Bacteroides thetaiotaomicron</name>
    <dbReference type="NCBI Taxonomy" id="818"/>
    <lineage>
        <taxon>Bacteria</taxon>
        <taxon>Pseudomonadati</taxon>
        <taxon>Bacteroidota</taxon>
        <taxon>Bacteroidia</taxon>
        <taxon>Bacteroidales</taxon>
        <taxon>Bacteroidaceae</taxon>
        <taxon>Bacteroides</taxon>
    </lineage>
</organism>
<dbReference type="SUPFAM" id="SSF56349">
    <property type="entry name" value="DNA breaking-rejoining enzymes"/>
    <property type="match status" value="1"/>
</dbReference>
<dbReference type="GO" id="GO:0015074">
    <property type="term" value="P:DNA integration"/>
    <property type="evidence" value="ECO:0007669"/>
    <property type="project" value="InterPro"/>
</dbReference>
<proteinExistence type="inferred from homology"/>